<keyword evidence="3" id="KW-1185">Reference proteome</keyword>
<accession>A0A9N8DSG5</accession>
<feature type="compositionally biased region" description="Basic and acidic residues" evidence="1">
    <location>
        <begin position="1"/>
        <end position="45"/>
    </location>
</feature>
<protein>
    <submittedName>
        <fullName evidence="2">Exocyst complex component</fullName>
    </submittedName>
</protein>
<reference evidence="2" key="1">
    <citation type="submission" date="2020-06" db="EMBL/GenBank/DDBJ databases">
        <authorList>
            <consortium name="Plant Systems Biology data submission"/>
        </authorList>
    </citation>
    <scope>NUCLEOTIDE SEQUENCE</scope>
    <source>
        <strain evidence="2">D6</strain>
    </source>
</reference>
<feature type="region of interest" description="Disordered" evidence="1">
    <location>
        <begin position="1"/>
        <end position="71"/>
    </location>
</feature>
<dbReference type="AlphaFoldDB" id="A0A9N8DSG5"/>
<feature type="region of interest" description="Disordered" evidence="1">
    <location>
        <begin position="607"/>
        <end position="659"/>
    </location>
</feature>
<dbReference type="InterPro" id="IPR042532">
    <property type="entry name" value="EXOC3/Sec6_C"/>
</dbReference>
<evidence type="ECO:0000256" key="1">
    <source>
        <dbReference type="SAM" id="MobiDB-lite"/>
    </source>
</evidence>
<feature type="compositionally biased region" description="Low complexity" evidence="1">
    <location>
        <begin position="623"/>
        <end position="646"/>
    </location>
</feature>
<dbReference type="Proteomes" id="UP001153069">
    <property type="component" value="Unassembled WGS sequence"/>
</dbReference>
<evidence type="ECO:0000313" key="2">
    <source>
        <dbReference type="EMBL" id="CAB9506129.1"/>
    </source>
</evidence>
<organism evidence="2 3">
    <name type="scientific">Seminavis robusta</name>
    <dbReference type="NCBI Taxonomy" id="568900"/>
    <lineage>
        <taxon>Eukaryota</taxon>
        <taxon>Sar</taxon>
        <taxon>Stramenopiles</taxon>
        <taxon>Ochrophyta</taxon>
        <taxon>Bacillariophyta</taxon>
        <taxon>Bacillariophyceae</taxon>
        <taxon>Bacillariophycidae</taxon>
        <taxon>Naviculales</taxon>
        <taxon>Naviculaceae</taxon>
        <taxon>Seminavis</taxon>
    </lineage>
</organism>
<name>A0A9N8DSG5_9STRA</name>
<proteinExistence type="predicted"/>
<gene>
    <name evidence="2" type="ORF">SEMRO_255_G100370.1</name>
</gene>
<feature type="compositionally biased region" description="Basic and acidic residues" evidence="1">
    <location>
        <begin position="52"/>
        <end position="62"/>
    </location>
</feature>
<comment type="caution">
    <text evidence="2">The sequence shown here is derived from an EMBL/GenBank/DDBJ whole genome shotgun (WGS) entry which is preliminary data.</text>
</comment>
<sequence length="659" mass="74399">MTSEPVKDETENVEKQEVKEDEIPKEQAEEVEVEAKGEEVEVETKADEEDKEENKEQDKEEEKADDDDNNKAKEDEVKAHALEKMQLSFTKATAEEFVTRTYKLVSLRSWLDNDKSDSPASSSLVIQTLINSNLLTADTANRYLEKKSSRLTQLKTTLPEDLFGFVNGNLKPQIHKLQDKDNADFLLQIVAVYFKVLTDAQKSYREELLKDRKQCCAGSNDFDQMAQKVKELQTLVTTECQLTLAAQDKLHQGAQALIALYTADADYAAQKVCYYIFHELMEQEQEQQPQQQDTIITPLFTDQWLKPTNATNTSSVPQITACLEEQTSHLQEDLDPTMFPKALQALVTRFVHYYLERLLQTCTAHKSLEEPYWPDTAAALQQIQTDISSAQTFFESLAQDRHKPLIHAELDLLTTIHHILSIAAASSSATPTDESNTSSTNDLKDSILALQARIEKYDTTYYVMGDLYHLVAPTQERYAYETTKSLARQLRAYNRRDDPEIVPGLSLRVMLQHHLVASRGQRTRLGAGVFNNLLGRIGGAITSSTTGNINRTASSASHMTPPQDKLTYEELEKELFDVKQELEEATERAQQAEDQVDTLRRELQHTKDQLAEVNLEALQRTANGGNSRSKSPPPKRNGSNSSSRSKSPPPKRPSNEVDV</sequence>
<dbReference type="Gene3D" id="1.10.357.70">
    <property type="entry name" value="Exocyst complex component Sec6, C-terminal domain"/>
    <property type="match status" value="1"/>
</dbReference>
<evidence type="ECO:0000313" key="3">
    <source>
        <dbReference type="Proteomes" id="UP001153069"/>
    </source>
</evidence>
<dbReference type="EMBL" id="CAICTM010000254">
    <property type="protein sequence ID" value="CAB9506129.1"/>
    <property type="molecule type" value="Genomic_DNA"/>
</dbReference>